<organism evidence="7 8">
    <name type="scientific">Rhodobacter lacus</name>
    <dbReference type="NCBI Taxonomy" id="1641972"/>
    <lineage>
        <taxon>Bacteria</taxon>
        <taxon>Pseudomonadati</taxon>
        <taxon>Pseudomonadota</taxon>
        <taxon>Alphaproteobacteria</taxon>
        <taxon>Rhodobacterales</taxon>
        <taxon>Rhodobacter group</taxon>
        <taxon>Rhodobacter</taxon>
    </lineage>
</organism>
<evidence type="ECO:0000313" key="8">
    <source>
        <dbReference type="Proteomes" id="UP001597413"/>
    </source>
</evidence>
<evidence type="ECO:0000256" key="2">
    <source>
        <dbReference type="ARBA" id="ARBA00022452"/>
    </source>
</evidence>
<dbReference type="Proteomes" id="UP001597413">
    <property type="component" value="Unassembled WGS sequence"/>
</dbReference>
<evidence type="ECO:0000256" key="5">
    <source>
        <dbReference type="ARBA" id="ARBA00023237"/>
    </source>
</evidence>
<dbReference type="Gene3D" id="1.20.1600.10">
    <property type="entry name" value="Outer membrane efflux proteins (OEP)"/>
    <property type="match status" value="1"/>
</dbReference>
<proteinExistence type="predicted"/>
<keyword evidence="3" id="KW-0812">Transmembrane</keyword>
<gene>
    <name evidence="7" type="ORF">ACFSM0_02285</name>
</gene>
<keyword evidence="2" id="KW-1134">Transmembrane beta strand</keyword>
<dbReference type="PANTHER" id="PTHR30026">
    <property type="entry name" value="OUTER MEMBRANE PROTEIN TOLC"/>
    <property type="match status" value="1"/>
</dbReference>
<keyword evidence="4" id="KW-0472">Membrane</keyword>
<evidence type="ECO:0000256" key="1">
    <source>
        <dbReference type="ARBA" id="ARBA00004442"/>
    </source>
</evidence>
<keyword evidence="5" id="KW-0998">Cell outer membrane</keyword>
<accession>A0ABW5A3Q4</accession>
<feature type="signal peptide" evidence="6">
    <location>
        <begin position="1"/>
        <end position="21"/>
    </location>
</feature>
<feature type="chain" id="PRO_5045104416" evidence="6">
    <location>
        <begin position="22"/>
        <end position="445"/>
    </location>
</feature>
<reference evidence="8" key="1">
    <citation type="journal article" date="2019" name="Int. J. Syst. Evol. Microbiol.">
        <title>The Global Catalogue of Microorganisms (GCM) 10K type strain sequencing project: providing services to taxonomists for standard genome sequencing and annotation.</title>
        <authorList>
            <consortium name="The Broad Institute Genomics Platform"/>
            <consortium name="The Broad Institute Genome Sequencing Center for Infectious Disease"/>
            <person name="Wu L."/>
            <person name="Ma J."/>
        </authorList>
    </citation>
    <scope>NUCLEOTIDE SEQUENCE [LARGE SCALE GENOMIC DNA]</scope>
    <source>
        <strain evidence="8">CCUG 55131</strain>
    </source>
</reference>
<sequence>MTFRGKLTGLRARHCARMAVAASVLAGLGGCMQGTPFPAGRSSFSPTAMNLVAGHPGTTVQSSVIIADLAARPTALQGAGPYARVAQAVLGDAKGTAKAELRMKRLTATAQSKNWLPEIGPSLSLTRLGDLATQILVEQVLWDNGAKRAERDYSAADVEVAAVSLSSEMNDTVADGLKAYITALKSREQAAVAARSAAKIGDYNHIMRQRVEGGLSDQSEARILAQKLTEMQAVAQADRDSEQTALAQLRSMTGQNLEDLAALGSFALPDPLPEALSVVEARAEAGRATAEAEMARAGYLPSLSAQASTSGGRPDFGFSAGLDQMLGFGTADAMAALEASKEAAAARVEKARQDDAQQIISLQAKLVALKAKAARDGAVVEQTGAGLDMFTEQYRMGRRTLMELVNMYESYADMAHAQAGLKYDIALIELEIARQHGILVEGRSI</sequence>
<keyword evidence="6" id="KW-0732">Signal</keyword>
<keyword evidence="8" id="KW-1185">Reference proteome</keyword>
<protein>
    <submittedName>
        <fullName evidence="7">TolC family protein</fullName>
    </submittedName>
</protein>
<dbReference type="EMBL" id="JBHUIX010000003">
    <property type="protein sequence ID" value="MFD2172912.1"/>
    <property type="molecule type" value="Genomic_DNA"/>
</dbReference>
<dbReference type="SUPFAM" id="SSF56954">
    <property type="entry name" value="Outer membrane efflux proteins (OEP)"/>
    <property type="match status" value="1"/>
</dbReference>
<name>A0ABW5A3Q4_9RHOB</name>
<comment type="caution">
    <text evidence="7">The sequence shown here is derived from an EMBL/GenBank/DDBJ whole genome shotgun (WGS) entry which is preliminary data.</text>
</comment>
<dbReference type="PANTHER" id="PTHR30026:SF20">
    <property type="entry name" value="OUTER MEMBRANE PROTEIN TOLC"/>
    <property type="match status" value="1"/>
</dbReference>
<dbReference type="RefSeq" id="WP_377386541.1">
    <property type="nucleotide sequence ID" value="NZ_JBHUIX010000003.1"/>
</dbReference>
<evidence type="ECO:0000256" key="3">
    <source>
        <dbReference type="ARBA" id="ARBA00022692"/>
    </source>
</evidence>
<evidence type="ECO:0000256" key="6">
    <source>
        <dbReference type="SAM" id="SignalP"/>
    </source>
</evidence>
<evidence type="ECO:0000313" key="7">
    <source>
        <dbReference type="EMBL" id="MFD2172912.1"/>
    </source>
</evidence>
<evidence type="ECO:0000256" key="4">
    <source>
        <dbReference type="ARBA" id="ARBA00023136"/>
    </source>
</evidence>
<comment type="subcellular location">
    <subcellularLocation>
        <location evidence="1">Cell outer membrane</location>
    </subcellularLocation>
</comment>
<dbReference type="InterPro" id="IPR051906">
    <property type="entry name" value="TolC-like"/>
</dbReference>
<dbReference type="PROSITE" id="PS51257">
    <property type="entry name" value="PROKAR_LIPOPROTEIN"/>
    <property type="match status" value="1"/>
</dbReference>